<reference evidence="6 7" key="1">
    <citation type="submission" date="2018-11" db="EMBL/GenBank/DDBJ databases">
        <authorList>
            <person name="Li F."/>
        </authorList>
    </citation>
    <scope>NUCLEOTIDE SEQUENCE [LARGE SCALE GENOMIC DNA]</scope>
    <source>
        <strain evidence="6 7">KIS18-7</strain>
    </source>
</reference>
<dbReference type="Pfam" id="PF17931">
    <property type="entry name" value="TetR_C_23"/>
    <property type="match status" value="1"/>
</dbReference>
<keyword evidence="7" id="KW-1185">Reference proteome</keyword>
<keyword evidence="1" id="KW-0805">Transcription regulation</keyword>
<evidence type="ECO:0000313" key="7">
    <source>
        <dbReference type="Proteomes" id="UP000277094"/>
    </source>
</evidence>
<feature type="DNA-binding region" description="H-T-H motif" evidence="4">
    <location>
        <begin position="28"/>
        <end position="47"/>
    </location>
</feature>
<evidence type="ECO:0000313" key="6">
    <source>
        <dbReference type="EMBL" id="RNL75420.1"/>
    </source>
</evidence>
<dbReference type="InterPro" id="IPR050109">
    <property type="entry name" value="HTH-type_TetR-like_transc_reg"/>
</dbReference>
<protein>
    <submittedName>
        <fullName evidence="6">TetR/AcrR family transcriptional regulator</fullName>
    </submittedName>
</protein>
<keyword evidence="2 4" id="KW-0238">DNA-binding</keyword>
<dbReference type="InterPro" id="IPR041673">
    <property type="entry name" value="TetR_C_23"/>
</dbReference>
<keyword evidence="3" id="KW-0804">Transcription</keyword>
<evidence type="ECO:0000256" key="2">
    <source>
        <dbReference type="ARBA" id="ARBA00023125"/>
    </source>
</evidence>
<dbReference type="Pfam" id="PF00440">
    <property type="entry name" value="TetR_N"/>
    <property type="match status" value="1"/>
</dbReference>
<dbReference type="OrthoDB" id="116659at2"/>
<dbReference type="SUPFAM" id="SSF46689">
    <property type="entry name" value="Homeodomain-like"/>
    <property type="match status" value="1"/>
</dbReference>
<proteinExistence type="predicted"/>
<dbReference type="GO" id="GO:0003700">
    <property type="term" value="F:DNA-binding transcription factor activity"/>
    <property type="evidence" value="ECO:0007669"/>
    <property type="project" value="TreeGrafter"/>
</dbReference>
<dbReference type="PANTHER" id="PTHR30055:SF234">
    <property type="entry name" value="HTH-TYPE TRANSCRIPTIONAL REGULATOR BETI"/>
    <property type="match status" value="1"/>
</dbReference>
<evidence type="ECO:0000259" key="5">
    <source>
        <dbReference type="PROSITE" id="PS50977"/>
    </source>
</evidence>
<evidence type="ECO:0000256" key="4">
    <source>
        <dbReference type="PROSITE-ProRule" id="PRU00335"/>
    </source>
</evidence>
<dbReference type="PANTHER" id="PTHR30055">
    <property type="entry name" value="HTH-TYPE TRANSCRIPTIONAL REGULATOR RUTR"/>
    <property type="match status" value="1"/>
</dbReference>
<organism evidence="6 7">
    <name type="scientific">Nocardioides marmorisolisilvae</name>
    <dbReference type="NCBI Taxonomy" id="1542737"/>
    <lineage>
        <taxon>Bacteria</taxon>
        <taxon>Bacillati</taxon>
        <taxon>Actinomycetota</taxon>
        <taxon>Actinomycetes</taxon>
        <taxon>Propionibacteriales</taxon>
        <taxon>Nocardioidaceae</taxon>
        <taxon>Nocardioides</taxon>
    </lineage>
</organism>
<gene>
    <name evidence="6" type="ORF">EFL95_18595</name>
</gene>
<feature type="domain" description="HTH tetR-type" evidence="5">
    <location>
        <begin position="5"/>
        <end position="65"/>
    </location>
</feature>
<name>A0A3N0DIB6_9ACTN</name>
<dbReference type="SUPFAM" id="SSF48498">
    <property type="entry name" value="Tetracyclin repressor-like, C-terminal domain"/>
    <property type="match status" value="1"/>
</dbReference>
<dbReference type="RefSeq" id="WP_123235608.1">
    <property type="nucleotide sequence ID" value="NZ_RJSG01000006.1"/>
</dbReference>
<dbReference type="PROSITE" id="PS50977">
    <property type="entry name" value="HTH_TETR_2"/>
    <property type="match status" value="1"/>
</dbReference>
<dbReference type="InterPro" id="IPR009057">
    <property type="entry name" value="Homeodomain-like_sf"/>
</dbReference>
<dbReference type="GO" id="GO:0000976">
    <property type="term" value="F:transcription cis-regulatory region binding"/>
    <property type="evidence" value="ECO:0007669"/>
    <property type="project" value="TreeGrafter"/>
</dbReference>
<evidence type="ECO:0000256" key="1">
    <source>
        <dbReference type="ARBA" id="ARBA00023015"/>
    </source>
</evidence>
<sequence>MSPRQDTRQLILDTALRLFEERGYARTTMRAIAEEAGVTPSNAYYWFASKDELVQAFYLRIQTEHAERAAMALASGLPLTDRLRAVEHAFLDVIADYHGFGSAFVAIAISPESPTHPLSESSAPAREQSMAIYREVVAGAAPRVPDKVRDILPELLWLCHLGVTLFWVTDRSPGQERTRRLVDATVPLITPMLRVARLPWGGAVVDQVRGALAVAMERAG</sequence>
<dbReference type="PRINTS" id="PR00455">
    <property type="entry name" value="HTHTETR"/>
</dbReference>
<dbReference type="InterPro" id="IPR001647">
    <property type="entry name" value="HTH_TetR"/>
</dbReference>
<dbReference type="Gene3D" id="1.10.357.10">
    <property type="entry name" value="Tetracycline Repressor, domain 2"/>
    <property type="match status" value="1"/>
</dbReference>
<comment type="caution">
    <text evidence="6">The sequence shown here is derived from an EMBL/GenBank/DDBJ whole genome shotgun (WGS) entry which is preliminary data.</text>
</comment>
<dbReference type="InterPro" id="IPR036271">
    <property type="entry name" value="Tet_transcr_reg_TetR-rel_C_sf"/>
</dbReference>
<evidence type="ECO:0000256" key="3">
    <source>
        <dbReference type="ARBA" id="ARBA00023163"/>
    </source>
</evidence>
<dbReference type="Proteomes" id="UP000277094">
    <property type="component" value="Unassembled WGS sequence"/>
</dbReference>
<accession>A0A3N0DIB6</accession>
<dbReference type="EMBL" id="RJSG01000006">
    <property type="protein sequence ID" value="RNL75420.1"/>
    <property type="molecule type" value="Genomic_DNA"/>
</dbReference>
<dbReference type="AlphaFoldDB" id="A0A3N0DIB6"/>